<name>A0ABR4I7M1_9EURO</name>
<keyword evidence="2 4" id="KW-0479">Metal-binding</keyword>
<comment type="caution">
    <text evidence="7">The sequence shown here is derived from an EMBL/GenBank/DDBJ whole genome shotgun (WGS) entry which is preliminary data.</text>
</comment>
<evidence type="ECO:0000256" key="1">
    <source>
        <dbReference type="ARBA" id="ARBA00022617"/>
    </source>
</evidence>
<dbReference type="Gene3D" id="3.10.120.10">
    <property type="entry name" value="Cytochrome b5-like heme/steroid binding domain"/>
    <property type="match status" value="1"/>
</dbReference>
<evidence type="ECO:0000256" key="2">
    <source>
        <dbReference type="ARBA" id="ARBA00022723"/>
    </source>
</evidence>
<feature type="compositionally biased region" description="Polar residues" evidence="5">
    <location>
        <begin position="103"/>
        <end position="114"/>
    </location>
</feature>
<feature type="compositionally biased region" description="Low complexity" evidence="5">
    <location>
        <begin position="254"/>
        <end position="267"/>
    </location>
</feature>
<feature type="compositionally biased region" description="Basic and acidic residues" evidence="5">
    <location>
        <begin position="83"/>
        <end position="94"/>
    </location>
</feature>
<evidence type="ECO:0000256" key="5">
    <source>
        <dbReference type="SAM" id="MobiDB-lite"/>
    </source>
</evidence>
<dbReference type="InterPro" id="IPR001199">
    <property type="entry name" value="Cyt_B5-like_heme/steroid-bd"/>
</dbReference>
<evidence type="ECO:0000256" key="3">
    <source>
        <dbReference type="ARBA" id="ARBA00023004"/>
    </source>
</evidence>
<dbReference type="Pfam" id="PF00173">
    <property type="entry name" value="Cyt-b5"/>
    <property type="match status" value="1"/>
</dbReference>
<dbReference type="PROSITE" id="PS00191">
    <property type="entry name" value="CYTOCHROME_B5_1"/>
    <property type="match status" value="1"/>
</dbReference>
<feature type="region of interest" description="Disordered" evidence="5">
    <location>
        <begin position="75"/>
        <end position="286"/>
    </location>
</feature>
<dbReference type="PANTHER" id="PTHR46237:SF1">
    <property type="entry name" value="CYTOCHROME B5 REDUCTASE 4"/>
    <property type="match status" value="1"/>
</dbReference>
<gene>
    <name evidence="7" type="ORF">BDW59DRAFT_148506</name>
</gene>
<keyword evidence="1 4" id="KW-0349">Heme</keyword>
<evidence type="ECO:0000256" key="4">
    <source>
        <dbReference type="RuleBase" id="RU362121"/>
    </source>
</evidence>
<evidence type="ECO:0000259" key="6">
    <source>
        <dbReference type="PROSITE" id="PS50255"/>
    </source>
</evidence>
<reference evidence="7 8" key="1">
    <citation type="submission" date="2024-07" db="EMBL/GenBank/DDBJ databases">
        <title>Section-level genome sequencing and comparative genomics of Aspergillus sections Usti and Cavernicolus.</title>
        <authorList>
            <consortium name="Lawrence Berkeley National Laboratory"/>
            <person name="Nybo J.L."/>
            <person name="Vesth T.C."/>
            <person name="Theobald S."/>
            <person name="Frisvad J.C."/>
            <person name="Larsen T.O."/>
            <person name="Kjaerboelling I."/>
            <person name="Rothschild-Mancinelli K."/>
            <person name="Lyhne E.K."/>
            <person name="Kogle M.E."/>
            <person name="Barry K."/>
            <person name="Clum A."/>
            <person name="Na H."/>
            <person name="Ledsgaard L."/>
            <person name="Lin J."/>
            <person name="Lipzen A."/>
            <person name="Kuo A."/>
            <person name="Riley R."/>
            <person name="Mondo S."/>
            <person name="LaButti K."/>
            <person name="Haridas S."/>
            <person name="Pangalinan J."/>
            <person name="Salamov A.A."/>
            <person name="Simmons B.A."/>
            <person name="Magnuson J.K."/>
            <person name="Chen J."/>
            <person name="Drula E."/>
            <person name="Henrissat B."/>
            <person name="Wiebenga A."/>
            <person name="Lubbers R.J."/>
            <person name="Gomes A.C."/>
            <person name="Makela M.R."/>
            <person name="Stajich J."/>
            <person name="Grigoriev I.V."/>
            <person name="Mortensen U.H."/>
            <person name="De vries R.P."/>
            <person name="Baker S.E."/>
            <person name="Andersen M.R."/>
        </authorList>
    </citation>
    <scope>NUCLEOTIDE SEQUENCE [LARGE SCALE GENOMIC DNA]</scope>
    <source>
        <strain evidence="7 8">CBS 600.67</strain>
    </source>
</reference>
<accession>A0ABR4I7M1</accession>
<dbReference type="Proteomes" id="UP001610335">
    <property type="component" value="Unassembled WGS sequence"/>
</dbReference>
<protein>
    <recommendedName>
        <fullName evidence="6">Cytochrome b5 heme-binding domain-containing protein</fullName>
    </recommendedName>
</protein>
<dbReference type="InterPro" id="IPR051872">
    <property type="entry name" value="Cytochrome_b5/Flavoprotein_Rdt"/>
</dbReference>
<feature type="compositionally biased region" description="Basic and acidic residues" evidence="5">
    <location>
        <begin position="146"/>
        <end position="164"/>
    </location>
</feature>
<dbReference type="PANTHER" id="PTHR46237">
    <property type="entry name" value="CYTOCHROME B5 REDUCTASE 4 FAMILY MEMBER"/>
    <property type="match status" value="1"/>
</dbReference>
<organism evidence="7 8">
    <name type="scientific">Aspergillus cavernicola</name>
    <dbReference type="NCBI Taxonomy" id="176166"/>
    <lineage>
        <taxon>Eukaryota</taxon>
        <taxon>Fungi</taxon>
        <taxon>Dikarya</taxon>
        <taxon>Ascomycota</taxon>
        <taxon>Pezizomycotina</taxon>
        <taxon>Eurotiomycetes</taxon>
        <taxon>Eurotiomycetidae</taxon>
        <taxon>Eurotiales</taxon>
        <taxon>Aspergillaceae</taxon>
        <taxon>Aspergillus</taxon>
        <taxon>Aspergillus subgen. Nidulantes</taxon>
    </lineage>
</organism>
<feature type="compositionally biased region" description="Polar residues" evidence="5">
    <location>
        <begin position="217"/>
        <end position="230"/>
    </location>
</feature>
<dbReference type="InterPro" id="IPR018506">
    <property type="entry name" value="Cyt_B5_heme-BS"/>
</dbReference>
<dbReference type="SUPFAM" id="SSF55856">
    <property type="entry name" value="Cytochrome b5-like heme/steroid binding domain"/>
    <property type="match status" value="1"/>
</dbReference>
<feature type="compositionally biased region" description="Pro residues" evidence="5">
    <location>
        <begin position="203"/>
        <end position="212"/>
    </location>
</feature>
<proteinExistence type="inferred from homology"/>
<keyword evidence="8" id="KW-1185">Reference proteome</keyword>
<dbReference type="InterPro" id="IPR036400">
    <property type="entry name" value="Cyt_B5-like_heme/steroid_sf"/>
</dbReference>
<evidence type="ECO:0000313" key="7">
    <source>
        <dbReference type="EMBL" id="KAL2823695.1"/>
    </source>
</evidence>
<keyword evidence="3 4" id="KW-0408">Iron</keyword>
<feature type="compositionally biased region" description="Polar residues" evidence="5">
    <location>
        <begin position="165"/>
        <end position="190"/>
    </location>
</feature>
<dbReference type="EMBL" id="JBFXLS010000050">
    <property type="protein sequence ID" value="KAL2823695.1"/>
    <property type="molecule type" value="Genomic_DNA"/>
</dbReference>
<comment type="similarity">
    <text evidence="4">Belongs to the cytochrome b5 family.</text>
</comment>
<dbReference type="PROSITE" id="PS50255">
    <property type="entry name" value="CYTOCHROME_B5_2"/>
    <property type="match status" value="1"/>
</dbReference>
<evidence type="ECO:0000313" key="8">
    <source>
        <dbReference type="Proteomes" id="UP001610335"/>
    </source>
</evidence>
<feature type="compositionally biased region" description="Polar residues" evidence="5">
    <location>
        <begin position="123"/>
        <end position="134"/>
    </location>
</feature>
<dbReference type="SMART" id="SM01117">
    <property type="entry name" value="Cyt-b5"/>
    <property type="match status" value="1"/>
</dbReference>
<feature type="domain" description="Cytochrome b5 heme-binding" evidence="6">
    <location>
        <begin position="318"/>
        <end position="396"/>
    </location>
</feature>
<sequence length="411" mass="44078">MLDKWLNLQVSCTDHLLPFISSNLQPPANHIPLFPLGQDNLCRHYLPVMGWAGIAAVIATSCFLLYRHPPASWFPESPAADQARTESTTEEKAIPRTTEGDGTVSNIKPESQSLGAEDEPAEESQTTPRASASITPVLDIPSFQLSDDKTDKAAAPEVKQDTHQTTKGSLQPQSTSLAPTNTMTTNDPRPTTQPPAATDASLMPPPPPPSRLRPPTFQKQTLPQPQNTLSPPGRFPPQLAGRSAGSTLDPPPSAAASARAPPSRSTSNSLSPTTVTLKPAQKASQRAVLEPGYSPLDWAVLTSNPNHKLRGANLPPTLLKVTPSLLKAQNGRKGTDAWTSYQGKVYNITPYLPFHPGGKGELLRGAGKDSGKLFLEIHPWVNWDAILGECLVGILVSEHEAVAENQLDAMD</sequence>